<feature type="transmembrane region" description="Helical" evidence="1">
    <location>
        <begin position="21"/>
        <end position="41"/>
    </location>
</feature>
<feature type="transmembrane region" description="Helical" evidence="1">
    <location>
        <begin position="371"/>
        <end position="390"/>
    </location>
</feature>
<feature type="transmembrane region" description="Helical" evidence="1">
    <location>
        <begin position="161"/>
        <end position="178"/>
    </location>
</feature>
<keyword evidence="1" id="KW-0472">Membrane</keyword>
<feature type="transmembrane region" description="Helical" evidence="1">
    <location>
        <begin position="81"/>
        <end position="102"/>
    </location>
</feature>
<dbReference type="AlphaFoldDB" id="A0A0S2LY05"/>
<keyword evidence="1" id="KW-0812">Transmembrane</keyword>
<protein>
    <recommendedName>
        <fullName evidence="4">Glycosyltransferase RgtA/B/C/D-like domain-containing protein</fullName>
    </recommendedName>
</protein>
<feature type="transmembrane region" description="Helical" evidence="1">
    <location>
        <begin position="318"/>
        <end position="339"/>
    </location>
</feature>
<sequence>MGKNPEVLTRQREAVNRRGKVMPPVNGMAILIIGLAATAFLTRLLPLLESGTLGGFRGYDDAVHYAAGVHLLAGSIPYQDFVLVHPPGIAVLMTPFAALGWLVSDTVGIGSARVFFALLGALNTVMIGLLLKKWGHAAVVVGAGLYAVSTVATIAERSVMLSPLLTTCTLLALVALRSDSRLHPRRAVTVAGAVLGLALCFKLWAVMPILVLGLMVAARFGTRLLLRFVVAGAAVCTVVMGPFFLASPRAMFKDVILAQLARTDGAMKDLSYRLGDFVGIPLPQNALTAVAAVGALAILVSALIGIEQGFKAGSWADEFWWAALAGVTTAALLMSMSFFDHYPNFTIAYIALCLGVVVGFVTRAVSRRRRLLPQAVATAMAVGLLVPVGIHGFELNPKPLPGVNETTLAREVSQYDCVFTAYAYLGVISDSMSSSMHHGCSSIVDVYGTRMVEALPPDGPWLPGRPAMSSELLQVEQLRNAQAAVVGKSLAFYGLAPMAIEELTRNFVLKTGQGNFQVWVRR</sequence>
<feature type="transmembrane region" description="Helical" evidence="1">
    <location>
        <begin position="224"/>
        <end position="245"/>
    </location>
</feature>
<name>A0A0S2LY05_9MICC</name>
<accession>A0A0S2LY05</accession>
<dbReference type="Proteomes" id="UP000059574">
    <property type="component" value="Chromosome"/>
</dbReference>
<evidence type="ECO:0000313" key="3">
    <source>
        <dbReference type="Proteomes" id="UP000059574"/>
    </source>
</evidence>
<proteinExistence type="predicted"/>
<feature type="transmembrane region" description="Helical" evidence="1">
    <location>
        <begin position="190"/>
        <end position="217"/>
    </location>
</feature>
<feature type="transmembrane region" description="Helical" evidence="1">
    <location>
        <begin position="286"/>
        <end position="306"/>
    </location>
</feature>
<reference evidence="2 3" key="2">
    <citation type="journal article" date="2016" name="J. Biotechnol.">
        <title>Complete genome sequence of Arthrobacter alpinus ERGS4:06, a yellow pigmented bacterium tolerant to cold and radiations isolated from Sikkim Himalaya.</title>
        <authorList>
            <person name="Kumar R."/>
            <person name="Singh D."/>
            <person name="Swarnkar M.K."/>
            <person name="Singh A.K."/>
            <person name="Kumar S."/>
        </authorList>
    </citation>
    <scope>NUCLEOTIDE SEQUENCE [LARGE SCALE GENOMIC DNA]</scope>
    <source>
        <strain evidence="2 3">ERGS4:06</strain>
    </source>
</reference>
<dbReference type="OrthoDB" id="5485682at2"/>
<dbReference type="RefSeq" id="WP_062286977.1">
    <property type="nucleotide sequence ID" value="NZ_CP013200.1"/>
</dbReference>
<reference evidence="3" key="1">
    <citation type="submission" date="2015-11" db="EMBL/GenBank/DDBJ databases">
        <authorList>
            <person name="Kumar R."/>
            <person name="Singh D."/>
            <person name="Swarnkar M.K."/>
            <person name="Singh A.K."/>
            <person name="Kumar S."/>
        </authorList>
    </citation>
    <scope>NUCLEOTIDE SEQUENCE [LARGE SCALE GENOMIC DNA]</scope>
    <source>
        <strain evidence="3">ERGS4:06</strain>
    </source>
</reference>
<keyword evidence="1" id="KW-1133">Transmembrane helix</keyword>
<feature type="transmembrane region" description="Helical" evidence="1">
    <location>
        <begin position="137"/>
        <end position="154"/>
    </location>
</feature>
<organism evidence="2 3">
    <name type="scientific">Arthrobacter alpinus</name>
    <dbReference type="NCBI Taxonomy" id="656366"/>
    <lineage>
        <taxon>Bacteria</taxon>
        <taxon>Bacillati</taxon>
        <taxon>Actinomycetota</taxon>
        <taxon>Actinomycetes</taxon>
        <taxon>Micrococcales</taxon>
        <taxon>Micrococcaceae</taxon>
        <taxon>Arthrobacter</taxon>
    </lineage>
</organism>
<evidence type="ECO:0000313" key="2">
    <source>
        <dbReference type="EMBL" id="ALO66318.1"/>
    </source>
</evidence>
<evidence type="ECO:0000256" key="1">
    <source>
        <dbReference type="SAM" id="Phobius"/>
    </source>
</evidence>
<feature type="transmembrane region" description="Helical" evidence="1">
    <location>
        <begin position="345"/>
        <end position="364"/>
    </location>
</feature>
<dbReference type="EMBL" id="CP013200">
    <property type="protein sequence ID" value="ALO66318.1"/>
    <property type="molecule type" value="Genomic_DNA"/>
</dbReference>
<feature type="transmembrane region" description="Helical" evidence="1">
    <location>
        <begin position="114"/>
        <end position="131"/>
    </location>
</feature>
<gene>
    <name evidence="2" type="ORF">AS189_07210</name>
</gene>
<evidence type="ECO:0008006" key="4">
    <source>
        <dbReference type="Google" id="ProtNLM"/>
    </source>
</evidence>